<dbReference type="Proteomes" id="UP000723714">
    <property type="component" value="Unassembled WGS sequence"/>
</dbReference>
<accession>A0ABS6D9P2</accession>
<evidence type="ECO:0000313" key="2">
    <source>
        <dbReference type="EMBL" id="MBU3878151.1"/>
    </source>
</evidence>
<reference evidence="2 3" key="1">
    <citation type="submission" date="2021-06" db="EMBL/GenBank/DDBJ databases">
        <title>Faecalicatena sp. nov. isolated from porcine feces.</title>
        <authorList>
            <person name="Oh B.S."/>
            <person name="Lee J.H."/>
        </authorList>
    </citation>
    <scope>NUCLEOTIDE SEQUENCE [LARGE SCALE GENOMIC DNA]</scope>
    <source>
        <strain evidence="2 3">AGMB00832</strain>
    </source>
</reference>
<evidence type="ECO:0000256" key="1">
    <source>
        <dbReference type="SAM" id="MobiDB-lite"/>
    </source>
</evidence>
<name>A0ABS6D9P2_9FIRM</name>
<dbReference type="NCBIfam" id="TIGR02530">
    <property type="entry name" value="flg_new"/>
    <property type="match status" value="1"/>
</dbReference>
<keyword evidence="3" id="KW-1185">Reference proteome</keyword>
<comment type="caution">
    <text evidence="2">The sequence shown here is derived from an EMBL/GenBank/DDBJ whole genome shotgun (WGS) entry which is preliminary data.</text>
</comment>
<keyword evidence="2" id="KW-0969">Cilium</keyword>
<organism evidence="2 3">
    <name type="scientific">Faecalicatena faecalis</name>
    <dbReference type="NCBI Taxonomy" id="2726362"/>
    <lineage>
        <taxon>Bacteria</taxon>
        <taxon>Bacillati</taxon>
        <taxon>Bacillota</taxon>
        <taxon>Clostridia</taxon>
        <taxon>Lachnospirales</taxon>
        <taxon>Lachnospiraceae</taxon>
        <taxon>Faecalicatena</taxon>
    </lineage>
</organism>
<gene>
    <name evidence="2" type="ORF">HGO97_020320</name>
</gene>
<sequence length="135" mass="15197">MDPLLYNKRLQSPIYTGAVPQAQQNQGTQKGAEGEESISFQEVLKQKVRQESRIEFSRHAMDRVVQRNVNVSTEHMERLNEGVRLAEEKGLKEPLILVDSTAFVVSVKNNKVITVVNDENLKGTVFTNIDGTVMI</sequence>
<feature type="region of interest" description="Disordered" evidence="1">
    <location>
        <begin position="17"/>
        <end position="36"/>
    </location>
</feature>
<evidence type="ECO:0000313" key="3">
    <source>
        <dbReference type="Proteomes" id="UP000723714"/>
    </source>
</evidence>
<keyword evidence="2" id="KW-0282">Flagellum</keyword>
<proteinExistence type="predicted"/>
<dbReference type="EMBL" id="JABACJ020000028">
    <property type="protein sequence ID" value="MBU3878151.1"/>
    <property type="molecule type" value="Genomic_DNA"/>
</dbReference>
<protein>
    <submittedName>
        <fullName evidence="2">Flagellar protein</fullName>
    </submittedName>
</protein>
<keyword evidence="2" id="KW-0966">Cell projection</keyword>
<dbReference type="Pfam" id="PF12611">
    <property type="entry name" value="Flagellar_put"/>
    <property type="match status" value="1"/>
</dbReference>
<dbReference type="RefSeq" id="WP_216244783.1">
    <property type="nucleotide sequence ID" value="NZ_JABACJ020000028.1"/>
</dbReference>
<dbReference type="InterPro" id="IPR013367">
    <property type="entry name" value="Flagellar_put"/>
</dbReference>